<dbReference type="SUPFAM" id="SSF49503">
    <property type="entry name" value="Cupredoxins"/>
    <property type="match status" value="1"/>
</dbReference>
<sequence length="238" mass="25064">ATVIHTVTVGKGSHQFIPDILTASVGDVVKFEFFPLIHSVVRAQYGYPCIPYEDVLEGQEGFFSGLFPVSEIASNKRLAKHSDYMLQPGEGFPSEASASLSSVIPVSSDWISPSSSTASTGATSPDSLTSGDKLAPATIAGVVIGVIGFLATIVGLVAYFLYRIKAKDRKEPDKSQVGVDSSQTLCNSVPENPYAGPNGSLCVSPCSPQQNFTPDSCIMHELDGDPGNIPGISSNNYT</sequence>
<accession>A0A4S8S2M6</accession>
<proteinExistence type="predicted"/>
<keyword evidence="1" id="KW-1133">Transmembrane helix</keyword>
<reference evidence="2 3" key="1">
    <citation type="submission" date="2018-10" db="EMBL/GenBank/DDBJ databases">
        <title>Fifty Aureobasidium pullulans genomes reveal a recombining polyextremotolerant generalist.</title>
        <authorList>
            <person name="Gostincar C."/>
            <person name="Turk M."/>
            <person name="Zajc J."/>
            <person name="Gunde-Cimerman N."/>
        </authorList>
    </citation>
    <scope>NUCLEOTIDE SEQUENCE [LARGE SCALE GENOMIC DNA]</scope>
    <source>
        <strain evidence="2 3">EXF-11900</strain>
    </source>
</reference>
<comment type="caution">
    <text evidence="2">The sequence shown here is derived from an EMBL/GenBank/DDBJ whole genome shotgun (WGS) entry which is preliminary data.</text>
</comment>
<dbReference type="InterPro" id="IPR052953">
    <property type="entry name" value="Ser-rich/MCO-related"/>
</dbReference>
<dbReference type="InterPro" id="IPR008972">
    <property type="entry name" value="Cupredoxin"/>
</dbReference>
<protein>
    <submittedName>
        <fullName evidence="2">Uncharacterized protein</fullName>
    </submittedName>
</protein>
<name>A0A4S8S2M6_AURPU</name>
<keyword evidence="1" id="KW-0812">Transmembrane</keyword>
<keyword evidence="1" id="KW-0472">Membrane</keyword>
<feature type="non-terminal residue" evidence="2">
    <location>
        <position position="1"/>
    </location>
</feature>
<organism evidence="2 3">
    <name type="scientific">Aureobasidium pullulans</name>
    <name type="common">Black yeast</name>
    <name type="synonym">Pullularia pullulans</name>
    <dbReference type="NCBI Taxonomy" id="5580"/>
    <lineage>
        <taxon>Eukaryota</taxon>
        <taxon>Fungi</taxon>
        <taxon>Dikarya</taxon>
        <taxon>Ascomycota</taxon>
        <taxon>Pezizomycotina</taxon>
        <taxon>Dothideomycetes</taxon>
        <taxon>Dothideomycetidae</taxon>
        <taxon>Dothideales</taxon>
        <taxon>Saccotheciaceae</taxon>
        <taxon>Aureobasidium</taxon>
    </lineage>
</organism>
<evidence type="ECO:0000313" key="3">
    <source>
        <dbReference type="Proteomes" id="UP000304951"/>
    </source>
</evidence>
<gene>
    <name evidence="2" type="ORF">D6D28_10677</name>
</gene>
<feature type="transmembrane region" description="Helical" evidence="1">
    <location>
        <begin position="139"/>
        <end position="162"/>
    </location>
</feature>
<dbReference type="CDD" id="cd12087">
    <property type="entry name" value="TM_EGFR-like"/>
    <property type="match status" value="1"/>
</dbReference>
<dbReference type="Proteomes" id="UP000304951">
    <property type="component" value="Unassembled WGS sequence"/>
</dbReference>
<dbReference type="EMBL" id="QZAF01001316">
    <property type="protein sequence ID" value="THV63454.1"/>
    <property type="molecule type" value="Genomic_DNA"/>
</dbReference>
<dbReference type="PANTHER" id="PTHR34883:SF8">
    <property type="entry name" value="EXTRACELLULAR SERINE-RICH PROTEIN (AFU_ORTHOLOGUE AFUA_6G00670)"/>
    <property type="match status" value="1"/>
</dbReference>
<dbReference type="AlphaFoldDB" id="A0A4S8S2M6"/>
<dbReference type="PANTHER" id="PTHR34883">
    <property type="entry name" value="SERINE-RICH PROTEIN, PUTATIVE-RELATED-RELATED"/>
    <property type="match status" value="1"/>
</dbReference>
<evidence type="ECO:0000313" key="2">
    <source>
        <dbReference type="EMBL" id="THV63454.1"/>
    </source>
</evidence>
<evidence type="ECO:0000256" key="1">
    <source>
        <dbReference type="SAM" id="Phobius"/>
    </source>
</evidence>